<reference evidence="3" key="1">
    <citation type="journal article" date="2019" name="Int. J. Syst. Evol. Microbiol.">
        <title>The Global Catalogue of Microorganisms (GCM) 10K type strain sequencing project: providing services to taxonomists for standard genome sequencing and annotation.</title>
        <authorList>
            <consortium name="The Broad Institute Genomics Platform"/>
            <consortium name="The Broad Institute Genome Sequencing Center for Infectious Disease"/>
            <person name="Wu L."/>
            <person name="Ma J."/>
        </authorList>
    </citation>
    <scope>NUCLEOTIDE SEQUENCE [LARGE SCALE GENOMIC DNA]</scope>
    <source>
        <strain evidence="3">JCM 3369</strain>
    </source>
</reference>
<sequence>MTSSGGGRATPAQQVLARSADWGRAPSAHNTQPWHLTESGPDALALGWHPDRTLPAGDPSGRDLLLSLGAVAQAVEITACDLGLRASTRWRVDRSSRRAGLISLDRTPPVSPSPGGAPAASGVAAFTVAELRARRTARGPYAPPASSAEQIARIGGSADLPDGSALVALPADLVARALPVADRWTFDGPATAELREWLRLGRHRRDRDGLTAQVLGLRPWEAAVLRLSLSPALLPVLRGTRATRLLAASSTARPLGTVVALTAVADRGDDHLADLGRALLRTWLAAGREGLWVHPLSQLLDCPETARMVAAATAGTNRRVVAVFRLGVPRHPPPAARRLTD</sequence>
<gene>
    <name evidence="2" type="ORF">ACFO3F_04880</name>
</gene>
<proteinExistence type="predicted"/>
<organism evidence="2 3">
    <name type="scientific">Georgenia faecalis</name>
    <dbReference type="NCBI Taxonomy" id="2483799"/>
    <lineage>
        <taxon>Bacteria</taxon>
        <taxon>Bacillati</taxon>
        <taxon>Actinomycetota</taxon>
        <taxon>Actinomycetes</taxon>
        <taxon>Micrococcales</taxon>
        <taxon>Bogoriellaceae</taxon>
        <taxon>Georgenia</taxon>
    </lineage>
</organism>
<keyword evidence="3" id="KW-1185">Reference proteome</keyword>
<evidence type="ECO:0000256" key="1">
    <source>
        <dbReference type="SAM" id="MobiDB-lite"/>
    </source>
</evidence>
<feature type="region of interest" description="Disordered" evidence="1">
    <location>
        <begin position="22"/>
        <end position="42"/>
    </location>
</feature>
<evidence type="ECO:0008006" key="4">
    <source>
        <dbReference type="Google" id="ProtNLM"/>
    </source>
</evidence>
<dbReference type="Proteomes" id="UP001595955">
    <property type="component" value="Unassembled WGS sequence"/>
</dbReference>
<dbReference type="InterPro" id="IPR000415">
    <property type="entry name" value="Nitroreductase-like"/>
</dbReference>
<dbReference type="Gene3D" id="3.40.109.10">
    <property type="entry name" value="NADH Oxidase"/>
    <property type="match status" value="1"/>
</dbReference>
<accession>A0ABV9D762</accession>
<comment type="caution">
    <text evidence="2">The sequence shown here is derived from an EMBL/GenBank/DDBJ whole genome shotgun (WGS) entry which is preliminary data.</text>
</comment>
<evidence type="ECO:0000313" key="2">
    <source>
        <dbReference type="EMBL" id="MFC4554575.1"/>
    </source>
</evidence>
<evidence type="ECO:0000313" key="3">
    <source>
        <dbReference type="Proteomes" id="UP001595955"/>
    </source>
</evidence>
<protein>
    <recommendedName>
        <fullName evidence="4">Nitroreductase</fullName>
    </recommendedName>
</protein>
<dbReference type="EMBL" id="JBHSGF010000003">
    <property type="protein sequence ID" value="MFC4554575.1"/>
    <property type="molecule type" value="Genomic_DNA"/>
</dbReference>
<dbReference type="RefSeq" id="WP_222928729.1">
    <property type="nucleotide sequence ID" value="NZ_CP033325.1"/>
</dbReference>
<name>A0ABV9D762_9MICO</name>
<dbReference type="SUPFAM" id="SSF55469">
    <property type="entry name" value="FMN-dependent nitroreductase-like"/>
    <property type="match status" value="1"/>
</dbReference>